<dbReference type="InterPro" id="IPR011701">
    <property type="entry name" value="MFS"/>
</dbReference>
<sequence length="454" mass="48633">MAQFDVEAFVDRQKIGRPQLAVLLVCLLVCFIDGFDIFMVGKIAPAIAEGFGEPVEAMTLLFLCQQIGLAVGAFVVAPLADRFGRRSMLIFACATFGAVTLASVYAQTLFQLSIMRGIAGVFMSAGLPMALAMISEATPRHRRSTFIAIALAGYSTGSAASGAVAAWLIDIYGWQSGFWIGGIVPILCIPLLLFFVPESLKYRTERNPKDPGIARTIQRMDRSVVLAGDEVFVLGEADGTARKAKLLDVFLEGRTWMTSILWAACFLSMANIALLAAWLPSFFQEMAGIPIQRFAIIALIAYGGGVVGTLTIGYLMDRIRATTLIPFYYIGISVALFAMGQVSFEAPIFIGILLFWSFAQTGGQGGLNTLITQVYPPRMRSTALGWSGGAGRIGGVISPIFGGVAIAQNFSLQLTLTCIAVVPLIVAVLVFMLGRNSYARQAVIASVVTQRGTA</sequence>
<reference evidence="7 8" key="1">
    <citation type="submission" date="2020-08" db="EMBL/GenBank/DDBJ databases">
        <title>Draft genome sequence of Parasphingopyxis sp. GrpM-11.</title>
        <authorList>
            <person name="Oh J."/>
            <person name="Roh D.-H."/>
        </authorList>
    </citation>
    <scope>NUCLEOTIDE SEQUENCE [LARGE SCALE GENOMIC DNA]</scope>
    <source>
        <strain evidence="7 8">GrpM-11</strain>
    </source>
</reference>
<dbReference type="Proteomes" id="UP000564378">
    <property type="component" value="Unassembled WGS sequence"/>
</dbReference>
<dbReference type="AlphaFoldDB" id="A0A842HVP6"/>
<dbReference type="PANTHER" id="PTHR23508:SF10">
    <property type="entry name" value="CARBOXYLIC ACID TRANSPORTER PROTEIN HOMOLOG"/>
    <property type="match status" value="1"/>
</dbReference>
<feature type="transmembrane region" description="Helical" evidence="5">
    <location>
        <begin position="60"/>
        <end position="80"/>
    </location>
</feature>
<evidence type="ECO:0000313" key="8">
    <source>
        <dbReference type="Proteomes" id="UP000564378"/>
    </source>
</evidence>
<protein>
    <submittedName>
        <fullName evidence="7">MFS transporter</fullName>
    </submittedName>
</protein>
<evidence type="ECO:0000256" key="4">
    <source>
        <dbReference type="ARBA" id="ARBA00023136"/>
    </source>
</evidence>
<name>A0A842HVP6_9SPHN</name>
<dbReference type="PROSITE" id="PS50850">
    <property type="entry name" value="MFS"/>
    <property type="match status" value="1"/>
</dbReference>
<dbReference type="SUPFAM" id="SSF103473">
    <property type="entry name" value="MFS general substrate transporter"/>
    <property type="match status" value="1"/>
</dbReference>
<feature type="transmembrane region" description="Helical" evidence="5">
    <location>
        <begin position="175"/>
        <end position="196"/>
    </location>
</feature>
<feature type="transmembrane region" description="Helical" evidence="5">
    <location>
        <begin position="146"/>
        <end position="169"/>
    </location>
</feature>
<comment type="subcellular location">
    <subcellularLocation>
        <location evidence="1">Membrane</location>
        <topology evidence="1">Multi-pass membrane protein</topology>
    </subcellularLocation>
</comment>
<feature type="transmembrane region" description="Helical" evidence="5">
    <location>
        <begin position="87"/>
        <end position="108"/>
    </location>
</feature>
<evidence type="ECO:0000313" key="7">
    <source>
        <dbReference type="EMBL" id="MBC2776020.1"/>
    </source>
</evidence>
<feature type="transmembrane region" description="Helical" evidence="5">
    <location>
        <begin position="383"/>
        <end position="406"/>
    </location>
</feature>
<dbReference type="EMBL" id="JACJVJ010000001">
    <property type="protein sequence ID" value="MBC2776020.1"/>
    <property type="molecule type" value="Genomic_DNA"/>
</dbReference>
<gene>
    <name evidence="7" type="ORF">H6P80_00140</name>
</gene>
<keyword evidence="3 5" id="KW-1133">Transmembrane helix</keyword>
<dbReference type="PROSITE" id="PS00216">
    <property type="entry name" value="SUGAR_TRANSPORT_1"/>
    <property type="match status" value="1"/>
</dbReference>
<dbReference type="InterPro" id="IPR036259">
    <property type="entry name" value="MFS_trans_sf"/>
</dbReference>
<dbReference type="Gene3D" id="1.20.1250.20">
    <property type="entry name" value="MFS general substrate transporter like domains"/>
    <property type="match status" value="1"/>
</dbReference>
<keyword evidence="8" id="KW-1185">Reference proteome</keyword>
<dbReference type="GO" id="GO:0046943">
    <property type="term" value="F:carboxylic acid transmembrane transporter activity"/>
    <property type="evidence" value="ECO:0007669"/>
    <property type="project" value="TreeGrafter"/>
</dbReference>
<feature type="transmembrane region" description="Helical" evidence="5">
    <location>
        <begin position="260"/>
        <end position="279"/>
    </location>
</feature>
<comment type="caution">
    <text evidence="7">The sequence shown here is derived from an EMBL/GenBank/DDBJ whole genome shotgun (WGS) entry which is preliminary data.</text>
</comment>
<feature type="transmembrane region" description="Helical" evidence="5">
    <location>
        <begin position="291"/>
        <end position="315"/>
    </location>
</feature>
<dbReference type="GO" id="GO:0005886">
    <property type="term" value="C:plasma membrane"/>
    <property type="evidence" value="ECO:0007669"/>
    <property type="project" value="TreeGrafter"/>
</dbReference>
<dbReference type="InterPro" id="IPR005829">
    <property type="entry name" value="Sugar_transporter_CS"/>
</dbReference>
<keyword evidence="4 5" id="KW-0472">Membrane</keyword>
<dbReference type="InterPro" id="IPR020846">
    <property type="entry name" value="MFS_dom"/>
</dbReference>
<dbReference type="PANTHER" id="PTHR23508">
    <property type="entry name" value="CARBOXYLIC ACID TRANSPORTER PROTEIN HOMOLOG"/>
    <property type="match status" value="1"/>
</dbReference>
<feature type="transmembrane region" description="Helical" evidence="5">
    <location>
        <begin position="350"/>
        <end position="371"/>
    </location>
</feature>
<dbReference type="Pfam" id="PF07690">
    <property type="entry name" value="MFS_1"/>
    <property type="match status" value="1"/>
</dbReference>
<dbReference type="RefSeq" id="WP_185799340.1">
    <property type="nucleotide sequence ID" value="NZ_JACJVJ010000001.1"/>
</dbReference>
<feature type="transmembrane region" description="Helical" evidence="5">
    <location>
        <begin position="20"/>
        <end position="40"/>
    </location>
</feature>
<feature type="domain" description="Major facilitator superfamily (MFS) profile" evidence="6">
    <location>
        <begin position="22"/>
        <end position="438"/>
    </location>
</feature>
<evidence type="ECO:0000256" key="5">
    <source>
        <dbReference type="SAM" id="Phobius"/>
    </source>
</evidence>
<proteinExistence type="predicted"/>
<evidence type="ECO:0000259" key="6">
    <source>
        <dbReference type="PROSITE" id="PS50850"/>
    </source>
</evidence>
<feature type="transmembrane region" description="Helical" evidence="5">
    <location>
        <begin position="327"/>
        <end position="344"/>
    </location>
</feature>
<evidence type="ECO:0000256" key="2">
    <source>
        <dbReference type="ARBA" id="ARBA00022692"/>
    </source>
</evidence>
<feature type="transmembrane region" description="Helical" evidence="5">
    <location>
        <begin position="114"/>
        <end position="134"/>
    </location>
</feature>
<keyword evidence="2 5" id="KW-0812">Transmembrane</keyword>
<organism evidence="7 8">
    <name type="scientific">Parasphingopyxis marina</name>
    <dbReference type="NCBI Taxonomy" id="2761622"/>
    <lineage>
        <taxon>Bacteria</taxon>
        <taxon>Pseudomonadati</taxon>
        <taxon>Pseudomonadota</taxon>
        <taxon>Alphaproteobacteria</taxon>
        <taxon>Sphingomonadales</taxon>
        <taxon>Sphingomonadaceae</taxon>
        <taxon>Parasphingopyxis</taxon>
    </lineage>
</organism>
<accession>A0A842HVP6</accession>
<evidence type="ECO:0000256" key="1">
    <source>
        <dbReference type="ARBA" id="ARBA00004141"/>
    </source>
</evidence>
<evidence type="ECO:0000256" key="3">
    <source>
        <dbReference type="ARBA" id="ARBA00022989"/>
    </source>
</evidence>
<feature type="transmembrane region" description="Helical" evidence="5">
    <location>
        <begin position="412"/>
        <end position="433"/>
    </location>
</feature>